<evidence type="ECO:0000313" key="2">
    <source>
        <dbReference type="EMBL" id="QOD38046.1"/>
    </source>
</evidence>
<dbReference type="EMBL" id="CP061738">
    <property type="protein sequence ID" value="QOD38046.1"/>
    <property type="molecule type" value="Genomic_DNA"/>
</dbReference>
<keyword evidence="3" id="KW-1185">Reference proteome</keyword>
<protein>
    <recommendedName>
        <fullName evidence="4">Membrane protein WF-2</fullName>
    </recommendedName>
</protein>
<dbReference type="Proteomes" id="UP000516514">
    <property type="component" value="Chromosome"/>
</dbReference>
<keyword evidence="1" id="KW-1133">Transmembrane helix</keyword>
<accession>A0A7L7YQJ2</accession>
<dbReference type="AlphaFoldDB" id="A0A7L7YQJ2"/>
<evidence type="ECO:0008006" key="4">
    <source>
        <dbReference type="Google" id="ProtNLM"/>
    </source>
</evidence>
<dbReference type="RefSeq" id="WP_191110868.1">
    <property type="nucleotide sequence ID" value="NZ_CP061738.1"/>
</dbReference>
<sequence length="345" mass="39311">MLAGVNTQEPSKLKKVLLAPVRWLIMGLFIVLAIIVVISVLILSLIFKALFKLYFLAGGEVPQWLEQRAEVFREVARVPQTTHDTDVNDAVSINIQRLRKNYGEPGVEDGFIQEIENFINALECTENGTQKDVNKYQLTNDEKKHALECLERIKNNPDIHSGSRLTLKQVLNLVWKACNDKNKKDADFGIDIDTRILQRRYQLVRHLIESQTEYGVHGSRGAIACFTGTFNSIISSLYIFEEFPFLQRVDKDTIKQKFESELQKKGEVLFKQLPDDKAKKEVVEALSNPSTDFFLSYIESFKDHPARAVLGDEECNKLIKDHFNNLQYNGTISSFAQTITSPAVK</sequence>
<keyword evidence="1" id="KW-0472">Membrane</keyword>
<gene>
    <name evidence="2" type="ORF">ID128_04410</name>
</gene>
<reference evidence="2 3" key="1">
    <citation type="submission" date="2020-09" db="EMBL/GenBank/DDBJ databases">
        <title>An Earliest Endosymbiont, Wolbachia massiliensis sp. nov., Strain PL13 From the Bed Bug (Cimex hemipterius), Type strain of a New supergroup T.</title>
        <authorList>
            <person name="Laidoudi Y."/>
            <person name="Levasseur A."/>
            <person name="Medkour H."/>
            <person name="Maaloum M."/>
            <person name="BenKhedher M."/>
            <person name="Sambou M."/>
            <person name="Bassene H."/>
            <person name="Davoust B."/>
            <person name="Fenollar F."/>
            <person name="Raoult D."/>
            <person name="Mediannikov O."/>
        </authorList>
    </citation>
    <scope>NUCLEOTIDE SEQUENCE [LARGE SCALE GENOMIC DNA]</scope>
    <source>
        <strain evidence="2 3">PL13</strain>
    </source>
</reference>
<proteinExistence type="predicted"/>
<dbReference type="KEGG" id="wms:ID128_04410"/>
<feature type="transmembrane region" description="Helical" evidence="1">
    <location>
        <begin position="23"/>
        <end position="47"/>
    </location>
</feature>
<keyword evidence="1" id="KW-0812">Transmembrane</keyword>
<organism evidence="2 3">
    <name type="scientific">Candidatus Wolbachia massiliensis</name>
    <dbReference type="NCBI Taxonomy" id="1845000"/>
    <lineage>
        <taxon>Bacteria</taxon>
        <taxon>Pseudomonadati</taxon>
        <taxon>Pseudomonadota</taxon>
        <taxon>Alphaproteobacteria</taxon>
        <taxon>Rickettsiales</taxon>
        <taxon>Anaplasmataceae</taxon>
        <taxon>Wolbachieae</taxon>
        <taxon>Wolbachia</taxon>
    </lineage>
</organism>
<name>A0A7L7YQJ2_9RICK</name>
<evidence type="ECO:0000256" key="1">
    <source>
        <dbReference type="SAM" id="Phobius"/>
    </source>
</evidence>
<evidence type="ECO:0000313" key="3">
    <source>
        <dbReference type="Proteomes" id="UP000516514"/>
    </source>
</evidence>